<evidence type="ECO:0000313" key="2">
    <source>
        <dbReference type="Proteomes" id="UP001428817"/>
    </source>
</evidence>
<protein>
    <recommendedName>
        <fullName evidence="3">Hedgehog/Intein (Hint) domain-containing protein</fullName>
    </recommendedName>
</protein>
<comment type="caution">
    <text evidence="1">The sequence shown here is derived from an EMBL/GenBank/DDBJ whole genome shotgun (WGS) entry which is preliminary data.</text>
</comment>
<reference evidence="2" key="1">
    <citation type="journal article" date="2019" name="Int. J. Syst. Evol. Microbiol.">
        <title>The Global Catalogue of Microorganisms (GCM) 10K type strain sequencing project: providing services to taxonomists for standard genome sequencing and annotation.</title>
        <authorList>
            <consortium name="The Broad Institute Genomics Platform"/>
            <consortium name="The Broad Institute Genome Sequencing Center for Infectious Disease"/>
            <person name="Wu L."/>
            <person name="Ma J."/>
        </authorList>
    </citation>
    <scope>NUCLEOTIDE SEQUENCE [LARGE SCALE GENOMIC DNA]</scope>
    <source>
        <strain evidence="2">JCM 18303</strain>
    </source>
</reference>
<dbReference type="RefSeq" id="WP_185059158.1">
    <property type="nucleotide sequence ID" value="NZ_BAABJP010000015.1"/>
</dbReference>
<sequence length="123" mass="13330">MQLRFLGKESTPTNSPTLYASDEGSYVIQGWIVTDTAVLTRLTVPANETLVEVPPGLLDYLALDGMDPSTKHPVPPIVHVTERGNFIIQGPRVTDPATLKQMDIPDHETCIHLARSTVAALVG</sequence>
<name>A0ABP9QBQ9_9PSEU</name>
<dbReference type="Proteomes" id="UP001428817">
    <property type="component" value="Unassembled WGS sequence"/>
</dbReference>
<accession>A0ABP9QBQ9</accession>
<dbReference type="EMBL" id="BAABJP010000015">
    <property type="protein sequence ID" value="GAA5158166.1"/>
    <property type="molecule type" value="Genomic_DNA"/>
</dbReference>
<organism evidence="1 2">
    <name type="scientific">Pseudonocardia eucalypti</name>
    <dbReference type="NCBI Taxonomy" id="648755"/>
    <lineage>
        <taxon>Bacteria</taxon>
        <taxon>Bacillati</taxon>
        <taxon>Actinomycetota</taxon>
        <taxon>Actinomycetes</taxon>
        <taxon>Pseudonocardiales</taxon>
        <taxon>Pseudonocardiaceae</taxon>
        <taxon>Pseudonocardia</taxon>
    </lineage>
</organism>
<gene>
    <name evidence="1" type="ORF">GCM10023321_37550</name>
</gene>
<evidence type="ECO:0008006" key="3">
    <source>
        <dbReference type="Google" id="ProtNLM"/>
    </source>
</evidence>
<proteinExistence type="predicted"/>
<keyword evidence="2" id="KW-1185">Reference proteome</keyword>
<evidence type="ECO:0000313" key="1">
    <source>
        <dbReference type="EMBL" id="GAA5158166.1"/>
    </source>
</evidence>